<reference evidence="1 2" key="1">
    <citation type="submission" date="2023-10" db="EMBL/GenBank/DDBJ databases">
        <title>Genome-Wide Identification Analysis in wild type Solanum Pinnatisectum Reveals Some Genes Defensing Phytophthora Infestans.</title>
        <authorList>
            <person name="Sun C."/>
        </authorList>
    </citation>
    <scope>NUCLEOTIDE SEQUENCE [LARGE SCALE GENOMIC DNA]</scope>
    <source>
        <strain evidence="1">LQN</strain>
        <tissue evidence="1">Leaf</tissue>
    </source>
</reference>
<accession>A0AAV9KX00</accession>
<keyword evidence="2" id="KW-1185">Reference proteome</keyword>
<dbReference type="PANTHER" id="PTHR33067:SF9">
    <property type="entry name" value="RNA-DIRECTED DNA POLYMERASE"/>
    <property type="match status" value="1"/>
</dbReference>
<evidence type="ECO:0000313" key="1">
    <source>
        <dbReference type="EMBL" id="KAK4717952.1"/>
    </source>
</evidence>
<dbReference type="AlphaFoldDB" id="A0AAV9KX00"/>
<dbReference type="Proteomes" id="UP001311915">
    <property type="component" value="Unassembled WGS sequence"/>
</dbReference>
<gene>
    <name evidence="1" type="ORF">R3W88_016290</name>
</gene>
<organism evidence="1 2">
    <name type="scientific">Solanum pinnatisectum</name>
    <name type="common">tansyleaf nightshade</name>
    <dbReference type="NCBI Taxonomy" id="50273"/>
    <lineage>
        <taxon>Eukaryota</taxon>
        <taxon>Viridiplantae</taxon>
        <taxon>Streptophyta</taxon>
        <taxon>Embryophyta</taxon>
        <taxon>Tracheophyta</taxon>
        <taxon>Spermatophyta</taxon>
        <taxon>Magnoliopsida</taxon>
        <taxon>eudicotyledons</taxon>
        <taxon>Gunneridae</taxon>
        <taxon>Pentapetalae</taxon>
        <taxon>asterids</taxon>
        <taxon>lamiids</taxon>
        <taxon>Solanales</taxon>
        <taxon>Solanaceae</taxon>
        <taxon>Solanoideae</taxon>
        <taxon>Solaneae</taxon>
        <taxon>Solanum</taxon>
    </lineage>
</organism>
<protein>
    <submittedName>
        <fullName evidence="1">Uncharacterized protein</fullName>
    </submittedName>
</protein>
<dbReference type="EMBL" id="JAWPEI010000008">
    <property type="protein sequence ID" value="KAK4717952.1"/>
    <property type="molecule type" value="Genomic_DNA"/>
</dbReference>
<proteinExistence type="predicted"/>
<dbReference type="PANTHER" id="PTHR33067">
    <property type="entry name" value="RNA-DIRECTED DNA POLYMERASE-RELATED"/>
    <property type="match status" value="1"/>
</dbReference>
<sequence length="128" mass="14619">MLKQLSINVPLIEALEQMPGYAKFMKDLVTKKRVVSFENDERLQHCSAIATRSLVQKKEDLGAFTILCTIGVLHFAKALCDLGTIPFLATRRALVNRKRGQMKFLLNNEEVTFNICRFMKKESDLKSI</sequence>
<comment type="caution">
    <text evidence="1">The sequence shown here is derived from an EMBL/GenBank/DDBJ whole genome shotgun (WGS) entry which is preliminary data.</text>
</comment>
<name>A0AAV9KX00_9SOLN</name>
<evidence type="ECO:0000313" key="2">
    <source>
        <dbReference type="Proteomes" id="UP001311915"/>
    </source>
</evidence>